<proteinExistence type="predicted"/>
<evidence type="ECO:0000313" key="3">
    <source>
        <dbReference type="Proteomes" id="UP001472677"/>
    </source>
</evidence>
<dbReference type="InterPro" id="IPR004314">
    <property type="entry name" value="Neprosin"/>
</dbReference>
<name>A0ABR2FKE4_9ROSI</name>
<dbReference type="InterPro" id="IPR053168">
    <property type="entry name" value="Glutamic_endopeptidase"/>
</dbReference>
<reference evidence="2 3" key="1">
    <citation type="journal article" date="2024" name="G3 (Bethesda)">
        <title>Genome assembly of Hibiscus sabdariffa L. provides insights into metabolisms of medicinal natural products.</title>
        <authorList>
            <person name="Kim T."/>
        </authorList>
    </citation>
    <scope>NUCLEOTIDE SEQUENCE [LARGE SCALE GENOMIC DNA]</scope>
    <source>
        <strain evidence="2">TK-2024</strain>
        <tissue evidence="2">Old leaves</tissue>
    </source>
</reference>
<feature type="domain" description="Neprosin PEP catalytic" evidence="1">
    <location>
        <begin position="49"/>
        <end position="300"/>
    </location>
</feature>
<evidence type="ECO:0000313" key="2">
    <source>
        <dbReference type="EMBL" id="KAK8581184.1"/>
    </source>
</evidence>
<dbReference type="PANTHER" id="PTHR31589:SF221">
    <property type="entry name" value="LIGASE, PUTATIVE (DUF239)-RELATED"/>
    <property type="match status" value="1"/>
</dbReference>
<organism evidence="2 3">
    <name type="scientific">Hibiscus sabdariffa</name>
    <name type="common">roselle</name>
    <dbReference type="NCBI Taxonomy" id="183260"/>
    <lineage>
        <taxon>Eukaryota</taxon>
        <taxon>Viridiplantae</taxon>
        <taxon>Streptophyta</taxon>
        <taxon>Embryophyta</taxon>
        <taxon>Tracheophyta</taxon>
        <taxon>Spermatophyta</taxon>
        <taxon>Magnoliopsida</taxon>
        <taxon>eudicotyledons</taxon>
        <taxon>Gunneridae</taxon>
        <taxon>Pentapetalae</taxon>
        <taxon>rosids</taxon>
        <taxon>malvids</taxon>
        <taxon>Malvales</taxon>
        <taxon>Malvaceae</taxon>
        <taxon>Malvoideae</taxon>
        <taxon>Hibiscus</taxon>
    </lineage>
</organism>
<evidence type="ECO:0000259" key="1">
    <source>
        <dbReference type="PROSITE" id="PS52045"/>
    </source>
</evidence>
<gene>
    <name evidence="2" type="ORF">V6N12_071419</name>
</gene>
<dbReference type="Proteomes" id="UP001472677">
    <property type="component" value="Unassembled WGS sequence"/>
</dbReference>
<protein>
    <recommendedName>
        <fullName evidence="1">Neprosin PEP catalytic domain-containing protein</fullName>
    </recommendedName>
</protein>
<dbReference type="Pfam" id="PF03080">
    <property type="entry name" value="Neprosin"/>
    <property type="match status" value="1"/>
</dbReference>
<dbReference type="PANTHER" id="PTHR31589">
    <property type="entry name" value="PROTEIN, PUTATIVE (DUF239)-RELATED-RELATED"/>
    <property type="match status" value="1"/>
</dbReference>
<dbReference type="PROSITE" id="PS52045">
    <property type="entry name" value="NEPROSIN_PEP_CD"/>
    <property type="match status" value="1"/>
</dbReference>
<accession>A0ABR2FKE4</accession>
<dbReference type="Gene3D" id="3.90.1320.10">
    <property type="entry name" value="Outer-capsid protein sigma 3, large lobe"/>
    <property type="match status" value="1"/>
</dbReference>
<sequence>MEAKTLEAELLQDWHTNGECPEGTIPIVRSPQNRPKRKTSIFSSSIQPGVHLSNNHEYAQVSWLGGNIFGASGRLNVWKPATFNGELSLTQIWVVAGRGTEVNTVEAGWQVYRGANYTRLFIFWTSDGYQRTGCYNLECPGFVQTSHKLTLGGKIVPISRYGGDQFEISIYIHKDKKSGNWWLRIMEIDVGYWPGSIFNKLSDRADYVSWGGEIFNSGSQGRHTSTQMGSGHFAGEGFRKASYVRNLRYVDESRAIKDADPHNLAPLVSRPECYDLQMGNLKNYVPISFMVALDFLTNASKLIAT</sequence>
<comment type="caution">
    <text evidence="2">The sequence shown here is derived from an EMBL/GenBank/DDBJ whole genome shotgun (WGS) entry which is preliminary data.</text>
</comment>
<keyword evidence="3" id="KW-1185">Reference proteome</keyword>
<dbReference type="EMBL" id="JBBPBM010000006">
    <property type="protein sequence ID" value="KAK8581184.1"/>
    <property type="molecule type" value="Genomic_DNA"/>
</dbReference>